<evidence type="ECO:0000313" key="2">
    <source>
        <dbReference type="EMBL" id="PCG74257.1"/>
    </source>
</evidence>
<organism evidence="2">
    <name type="scientific">Heliothis virescens</name>
    <name type="common">Tobacco budworm moth</name>
    <dbReference type="NCBI Taxonomy" id="7102"/>
    <lineage>
        <taxon>Eukaryota</taxon>
        <taxon>Metazoa</taxon>
        <taxon>Ecdysozoa</taxon>
        <taxon>Arthropoda</taxon>
        <taxon>Hexapoda</taxon>
        <taxon>Insecta</taxon>
        <taxon>Pterygota</taxon>
        <taxon>Neoptera</taxon>
        <taxon>Endopterygota</taxon>
        <taxon>Lepidoptera</taxon>
        <taxon>Glossata</taxon>
        <taxon>Ditrysia</taxon>
        <taxon>Noctuoidea</taxon>
        <taxon>Noctuidae</taxon>
        <taxon>Heliothinae</taxon>
        <taxon>Heliothis</taxon>
    </lineage>
</organism>
<feature type="compositionally biased region" description="Polar residues" evidence="1">
    <location>
        <begin position="111"/>
        <end position="127"/>
    </location>
</feature>
<gene>
    <name evidence="2" type="ORF">B5V51_13618</name>
</gene>
<accession>A0A2A4JQE3</accession>
<feature type="compositionally biased region" description="Low complexity" evidence="1">
    <location>
        <begin position="29"/>
        <end position="39"/>
    </location>
</feature>
<dbReference type="EMBL" id="NWSH01000781">
    <property type="protein sequence ID" value="PCG74257.1"/>
    <property type="molecule type" value="Genomic_DNA"/>
</dbReference>
<feature type="region of interest" description="Disordered" evidence="1">
    <location>
        <begin position="105"/>
        <end position="127"/>
    </location>
</feature>
<reference evidence="2" key="1">
    <citation type="submission" date="2017-09" db="EMBL/GenBank/DDBJ databases">
        <title>Contemporary evolution of a Lepidopteran species, Heliothis virescens, in response to modern agricultural practices.</title>
        <authorList>
            <person name="Fritz M.L."/>
            <person name="Deyonke A.M."/>
            <person name="Papanicolaou A."/>
            <person name="Micinski S."/>
            <person name="Westbrook J."/>
            <person name="Gould F."/>
        </authorList>
    </citation>
    <scope>NUCLEOTIDE SEQUENCE [LARGE SCALE GENOMIC DNA]</scope>
    <source>
        <strain evidence="2">HvINT-</strain>
        <tissue evidence="2">Whole body</tissue>
    </source>
</reference>
<feature type="region of interest" description="Disordered" evidence="1">
    <location>
        <begin position="136"/>
        <end position="155"/>
    </location>
</feature>
<sequence>MAPFPRHPPTSLGPSSSRDLLTRHPLTYAPHPSASASSATRSPSLAVAFPHHQPASAFTTPYPPFLWFLPPTPHHYGRLQRKKPPASHMVLLARPTTFSTFALVEPDGPDDSQTADPFGSNSPATQQTIERSALTISTTTTDAASSVTLARPFPS</sequence>
<protein>
    <submittedName>
        <fullName evidence="2">Uncharacterized protein</fullName>
    </submittedName>
</protein>
<comment type="caution">
    <text evidence="2">The sequence shown here is derived from an EMBL/GenBank/DDBJ whole genome shotgun (WGS) entry which is preliminary data.</text>
</comment>
<proteinExistence type="predicted"/>
<dbReference type="AlphaFoldDB" id="A0A2A4JQE3"/>
<feature type="region of interest" description="Disordered" evidence="1">
    <location>
        <begin position="1"/>
        <end position="39"/>
    </location>
</feature>
<evidence type="ECO:0000256" key="1">
    <source>
        <dbReference type="SAM" id="MobiDB-lite"/>
    </source>
</evidence>
<name>A0A2A4JQE3_HELVI</name>